<sequence length="121" mass="13838">MKMVSAMKLARIAKIVGPRKQFGHQRLISCSDEHHRPIVTPVGFLPVYVGEERERFVIPMAFLTHPLFKMLLEKAYMEYGFDQTNGLSLPCTVPIFQQVVSAVKCHHGQFDLEKLVQELVN</sequence>
<dbReference type="EMBL" id="JAGGNH010000003">
    <property type="protein sequence ID" value="KAJ0976710.1"/>
    <property type="molecule type" value="Genomic_DNA"/>
</dbReference>
<dbReference type="GO" id="GO:0009733">
    <property type="term" value="P:response to auxin"/>
    <property type="evidence" value="ECO:0007669"/>
    <property type="project" value="InterPro"/>
</dbReference>
<dbReference type="PANTHER" id="PTHR31374">
    <property type="entry name" value="AUXIN-INDUCED PROTEIN-LIKE-RELATED"/>
    <property type="match status" value="1"/>
</dbReference>
<comment type="caution">
    <text evidence="2">The sequence shown here is derived from an EMBL/GenBank/DDBJ whole genome shotgun (WGS) entry which is preliminary data.</text>
</comment>
<dbReference type="Pfam" id="PF02519">
    <property type="entry name" value="Auxin_inducible"/>
    <property type="match status" value="1"/>
</dbReference>
<dbReference type="Proteomes" id="UP001085076">
    <property type="component" value="Miscellaneous, Linkage group lg03"/>
</dbReference>
<name>A0A9D5HHH3_9LILI</name>
<keyword evidence="3" id="KW-1185">Reference proteome</keyword>
<evidence type="ECO:0000256" key="1">
    <source>
        <dbReference type="ARBA" id="ARBA00006974"/>
    </source>
</evidence>
<dbReference type="AlphaFoldDB" id="A0A9D5HHH3"/>
<evidence type="ECO:0000313" key="2">
    <source>
        <dbReference type="EMBL" id="KAJ0976710.1"/>
    </source>
</evidence>
<proteinExistence type="inferred from homology"/>
<organism evidence="2 3">
    <name type="scientific">Dioscorea zingiberensis</name>
    <dbReference type="NCBI Taxonomy" id="325984"/>
    <lineage>
        <taxon>Eukaryota</taxon>
        <taxon>Viridiplantae</taxon>
        <taxon>Streptophyta</taxon>
        <taxon>Embryophyta</taxon>
        <taxon>Tracheophyta</taxon>
        <taxon>Spermatophyta</taxon>
        <taxon>Magnoliopsida</taxon>
        <taxon>Liliopsida</taxon>
        <taxon>Dioscoreales</taxon>
        <taxon>Dioscoreaceae</taxon>
        <taxon>Dioscorea</taxon>
    </lineage>
</organism>
<dbReference type="InterPro" id="IPR003676">
    <property type="entry name" value="SAUR_fam"/>
</dbReference>
<protein>
    <recommendedName>
        <fullName evidence="4">Small auxin up regulated protein</fullName>
    </recommendedName>
</protein>
<gene>
    <name evidence="2" type="ORF">J5N97_012184</name>
</gene>
<accession>A0A9D5HHH3</accession>
<comment type="similarity">
    <text evidence="1">Belongs to the ARG7 family.</text>
</comment>
<reference evidence="2" key="1">
    <citation type="submission" date="2021-03" db="EMBL/GenBank/DDBJ databases">
        <authorList>
            <person name="Li Z."/>
            <person name="Yang C."/>
        </authorList>
    </citation>
    <scope>NUCLEOTIDE SEQUENCE</scope>
    <source>
        <strain evidence="2">Dzin_1.0</strain>
        <tissue evidence="2">Leaf</tissue>
    </source>
</reference>
<reference evidence="2" key="2">
    <citation type="journal article" date="2022" name="Hortic Res">
        <title>The genome of Dioscorea zingiberensis sheds light on the biosynthesis, origin and evolution of the medicinally important diosgenin saponins.</title>
        <authorList>
            <person name="Li Y."/>
            <person name="Tan C."/>
            <person name="Li Z."/>
            <person name="Guo J."/>
            <person name="Li S."/>
            <person name="Chen X."/>
            <person name="Wang C."/>
            <person name="Dai X."/>
            <person name="Yang H."/>
            <person name="Song W."/>
            <person name="Hou L."/>
            <person name="Xu J."/>
            <person name="Tong Z."/>
            <person name="Xu A."/>
            <person name="Yuan X."/>
            <person name="Wang W."/>
            <person name="Yang Q."/>
            <person name="Chen L."/>
            <person name="Sun Z."/>
            <person name="Wang K."/>
            <person name="Pan B."/>
            <person name="Chen J."/>
            <person name="Bao Y."/>
            <person name="Liu F."/>
            <person name="Qi X."/>
            <person name="Gang D.R."/>
            <person name="Wen J."/>
            <person name="Li J."/>
        </authorList>
    </citation>
    <scope>NUCLEOTIDE SEQUENCE</scope>
    <source>
        <strain evidence="2">Dzin_1.0</strain>
    </source>
</reference>
<evidence type="ECO:0000313" key="3">
    <source>
        <dbReference type="Proteomes" id="UP001085076"/>
    </source>
</evidence>
<dbReference type="PANTHER" id="PTHR31374:SF28">
    <property type="entry name" value="SAUR-LIKE AUXIN-RESPONSIVE PROTEIN FAMILY"/>
    <property type="match status" value="1"/>
</dbReference>
<evidence type="ECO:0008006" key="4">
    <source>
        <dbReference type="Google" id="ProtNLM"/>
    </source>
</evidence>
<dbReference type="OrthoDB" id="1916968at2759"/>